<gene>
    <name evidence="5" type="primary">ilvA</name>
    <name evidence="7" type="ORF">GCM10007418_08660</name>
</gene>
<keyword evidence="3 5" id="KW-0663">Pyridoxal phosphate</keyword>
<dbReference type="EMBL" id="BMFF01000002">
    <property type="protein sequence ID" value="GGC91254.1"/>
    <property type="molecule type" value="Genomic_DNA"/>
</dbReference>
<proteinExistence type="inferred from homology"/>
<keyword evidence="5" id="KW-0028">Amino-acid biosynthesis</keyword>
<keyword evidence="5" id="KW-0412">Isoleucine biosynthesis</keyword>
<comment type="caution">
    <text evidence="7">The sequence shown here is derived from an EMBL/GenBank/DDBJ whole genome shotgun (WGS) entry which is preliminary data.</text>
</comment>
<comment type="pathway">
    <text evidence="5">Amino-acid biosynthesis; L-isoleucine biosynthesis; 2-oxobutanoate from L-threonine: step 1/1.</text>
</comment>
<dbReference type="InterPro" id="IPR050147">
    <property type="entry name" value="Ser/Thr_Dehydratase"/>
</dbReference>
<dbReference type="CDD" id="cd01562">
    <property type="entry name" value="Thr-dehyd"/>
    <property type="match status" value="1"/>
</dbReference>
<keyword evidence="4 5" id="KW-0456">Lyase</keyword>
<evidence type="ECO:0000256" key="3">
    <source>
        <dbReference type="ARBA" id="ARBA00022898"/>
    </source>
</evidence>
<protein>
    <recommendedName>
        <fullName evidence="5">L-threonine dehydratase</fullName>
        <ecNumber evidence="5">4.3.1.19</ecNumber>
    </recommendedName>
    <alternativeName>
        <fullName evidence="5">Threonine deaminase</fullName>
    </alternativeName>
</protein>
<sequence>MSLALAQPAAADSEAFPQTETSFPSLHRSYVTRILRAPVYDIAIETPLQHAPRLSAALGNQVWLKREDLQPVHSFKIRGAYTRVAALDSQARNRGVITASAGNHAQGLALAAQKLGIEATIVMPLSTPDIKLQGVRSRGAEVVLYGETFAESLDYAIGLAETRGHTFVPPYDDADVIAGQGTVGLELLRQHQGRLDAIFVPVGGGGLIAGIAAYVKYLRPEVRVIGVEPVGSNCLQAALAAGERVILPRVDRFADGVAVAQIGQLNFELCRHLVDEVITVSTDQICSAVRDIYEDTRSIAEPAGALAAAGIRSYVARERCRDQVLVGINSGANIDFSNLGLIAERARHGD</sequence>
<evidence type="ECO:0000313" key="8">
    <source>
        <dbReference type="Proteomes" id="UP000638188"/>
    </source>
</evidence>
<dbReference type="InterPro" id="IPR001926">
    <property type="entry name" value="TrpB-like_PALP"/>
</dbReference>
<dbReference type="Pfam" id="PF00291">
    <property type="entry name" value="PALP"/>
    <property type="match status" value="1"/>
</dbReference>
<dbReference type="InterPro" id="IPR000634">
    <property type="entry name" value="Ser/Thr_deHydtase_PyrdxlP-BS"/>
</dbReference>
<evidence type="ECO:0000256" key="4">
    <source>
        <dbReference type="ARBA" id="ARBA00023239"/>
    </source>
</evidence>
<comment type="subunit">
    <text evidence="5">Homotetramer.</text>
</comment>
<comment type="function">
    <text evidence="5">Catalyzes the anaerobic formation of alpha-ketobutyrate and ammonia from threonine in a two-step reaction. The first step involved a dehydration of threonine and a production of enamine intermediates (aminocrotonate), which tautomerizes to its imine form (iminobutyrate). Both intermediates are unstable and short-lived. The second step is the nonenzymatic hydrolysis of the enamine/imine intermediates to form 2-ketobutyrate and free ammonia. In the low water environment of the cell, the second step is accelerated by RidA.</text>
</comment>
<comment type="similarity">
    <text evidence="2 5">Belongs to the serine/threonine dehydratase family.</text>
</comment>
<feature type="domain" description="Tryptophan synthase beta chain-like PALP" evidence="6">
    <location>
        <begin position="44"/>
        <end position="328"/>
    </location>
</feature>
<evidence type="ECO:0000256" key="5">
    <source>
        <dbReference type="RuleBase" id="RU362012"/>
    </source>
</evidence>
<evidence type="ECO:0000256" key="1">
    <source>
        <dbReference type="ARBA" id="ARBA00001933"/>
    </source>
</evidence>
<dbReference type="EC" id="4.3.1.19" evidence="5"/>
<dbReference type="PANTHER" id="PTHR48078">
    <property type="entry name" value="THREONINE DEHYDRATASE, MITOCHONDRIAL-RELATED"/>
    <property type="match status" value="1"/>
</dbReference>
<dbReference type="Gene3D" id="3.40.50.1100">
    <property type="match status" value="2"/>
</dbReference>
<evidence type="ECO:0000313" key="7">
    <source>
        <dbReference type="EMBL" id="GGC91254.1"/>
    </source>
</evidence>
<organism evidence="7 8">
    <name type="scientific">Halopseudomonas salina</name>
    <dbReference type="NCBI Taxonomy" id="1323744"/>
    <lineage>
        <taxon>Bacteria</taxon>
        <taxon>Pseudomonadati</taxon>
        <taxon>Pseudomonadota</taxon>
        <taxon>Gammaproteobacteria</taxon>
        <taxon>Pseudomonadales</taxon>
        <taxon>Pseudomonadaceae</taxon>
        <taxon>Halopseudomonas</taxon>
    </lineage>
</organism>
<dbReference type="PROSITE" id="PS00165">
    <property type="entry name" value="DEHYDRATASE_SER_THR"/>
    <property type="match status" value="1"/>
</dbReference>
<dbReference type="NCBIfam" id="TIGR01124">
    <property type="entry name" value="ilvA_2Cterm"/>
    <property type="match status" value="1"/>
</dbReference>
<dbReference type="Proteomes" id="UP000638188">
    <property type="component" value="Unassembled WGS sequence"/>
</dbReference>
<dbReference type="InterPro" id="IPR005787">
    <property type="entry name" value="Thr_deHydtase_biosynth"/>
</dbReference>
<evidence type="ECO:0000256" key="2">
    <source>
        <dbReference type="ARBA" id="ARBA00010869"/>
    </source>
</evidence>
<name>A0ABQ1P555_9GAMM</name>
<comment type="catalytic activity">
    <reaction evidence="5">
        <text>L-threonine = 2-oxobutanoate + NH4(+)</text>
        <dbReference type="Rhea" id="RHEA:22108"/>
        <dbReference type="ChEBI" id="CHEBI:16763"/>
        <dbReference type="ChEBI" id="CHEBI:28938"/>
        <dbReference type="ChEBI" id="CHEBI:57926"/>
        <dbReference type="EC" id="4.3.1.19"/>
    </reaction>
</comment>
<dbReference type="SUPFAM" id="SSF53686">
    <property type="entry name" value="Tryptophan synthase beta subunit-like PLP-dependent enzymes"/>
    <property type="match status" value="1"/>
</dbReference>
<dbReference type="InterPro" id="IPR036052">
    <property type="entry name" value="TrpB-like_PALP_sf"/>
</dbReference>
<comment type="cofactor">
    <cofactor evidence="1 5">
        <name>pyridoxal 5'-phosphate</name>
        <dbReference type="ChEBI" id="CHEBI:597326"/>
    </cofactor>
</comment>
<keyword evidence="5" id="KW-0100">Branched-chain amino acid biosynthesis</keyword>
<accession>A0ABQ1P555</accession>
<evidence type="ECO:0000259" key="6">
    <source>
        <dbReference type="Pfam" id="PF00291"/>
    </source>
</evidence>
<dbReference type="PANTHER" id="PTHR48078:SF11">
    <property type="entry name" value="THREONINE DEHYDRATASE, MITOCHONDRIAL"/>
    <property type="match status" value="1"/>
</dbReference>
<reference evidence="8" key="1">
    <citation type="journal article" date="2019" name="Int. J. Syst. Evol. Microbiol.">
        <title>The Global Catalogue of Microorganisms (GCM) 10K type strain sequencing project: providing services to taxonomists for standard genome sequencing and annotation.</title>
        <authorList>
            <consortium name="The Broad Institute Genomics Platform"/>
            <consortium name="The Broad Institute Genome Sequencing Center for Infectious Disease"/>
            <person name="Wu L."/>
            <person name="Ma J."/>
        </authorList>
    </citation>
    <scope>NUCLEOTIDE SEQUENCE [LARGE SCALE GENOMIC DNA]</scope>
    <source>
        <strain evidence="8">CGMCC 1.12482</strain>
    </source>
</reference>
<keyword evidence="8" id="KW-1185">Reference proteome</keyword>